<feature type="disulfide bond" evidence="13">
    <location>
        <begin position="333"/>
        <end position="362"/>
    </location>
</feature>
<dbReference type="EC" id="3.2.1.-" evidence="14"/>
<evidence type="ECO:0000256" key="7">
    <source>
        <dbReference type="ARBA" id="ARBA00023180"/>
    </source>
</evidence>
<dbReference type="Proteomes" id="UP000001194">
    <property type="component" value="Unassembled WGS sequence"/>
</dbReference>
<dbReference type="OrthoDB" id="8118055at2759"/>
<feature type="active site" description="Proton donor" evidence="11">
    <location>
        <position position="125"/>
    </location>
</feature>
<keyword evidence="6 13" id="KW-1015">Disulfide bond</keyword>
<dbReference type="EMBL" id="DS547102">
    <property type="protein sequence ID" value="EDR08226.1"/>
    <property type="molecule type" value="Genomic_DNA"/>
</dbReference>
<keyword evidence="7" id="KW-0325">Glycoprotein</keyword>
<feature type="active site" evidence="11">
    <location>
        <position position="418"/>
    </location>
</feature>
<protein>
    <recommendedName>
        <fullName evidence="14">alpha-1,2-Mannosidase</fullName>
        <ecNumber evidence="14">3.2.1.-</ecNumber>
    </recommendedName>
</protein>
<dbReference type="GO" id="GO:0004571">
    <property type="term" value="F:mannosyl-oligosaccharide 1,2-alpha-mannosidase activity"/>
    <property type="evidence" value="ECO:0007669"/>
    <property type="project" value="UniProtKB-EC"/>
</dbReference>
<dbReference type="Gene3D" id="1.50.10.10">
    <property type="match status" value="1"/>
</dbReference>
<evidence type="ECO:0000256" key="15">
    <source>
        <dbReference type="SAM" id="MobiDB-lite"/>
    </source>
</evidence>
<dbReference type="PRINTS" id="PR00747">
    <property type="entry name" value="GLYHDRLASE47"/>
</dbReference>
<dbReference type="Pfam" id="PF01532">
    <property type="entry name" value="Glyco_hydro_47"/>
    <property type="match status" value="1"/>
</dbReference>
<gene>
    <name evidence="17" type="ORF">LACBIDRAFT_190685</name>
</gene>
<keyword evidence="18" id="KW-1185">Reference proteome</keyword>
<evidence type="ECO:0000256" key="3">
    <source>
        <dbReference type="ARBA" id="ARBA00007658"/>
    </source>
</evidence>
<dbReference type="GO" id="GO:0005509">
    <property type="term" value="F:calcium ion binding"/>
    <property type="evidence" value="ECO:0007669"/>
    <property type="project" value="InterPro"/>
</dbReference>
<feature type="binding site" evidence="12">
    <location>
        <position position="510"/>
    </location>
    <ligand>
        <name>Ca(2+)</name>
        <dbReference type="ChEBI" id="CHEBI:29108"/>
    </ligand>
</feature>
<dbReference type="PANTHER" id="PTHR11742:SF101">
    <property type="entry name" value="MANNOSYL-OLIGOSACCHARIDE ALPHA-1,2-MANNOSIDASE 1B"/>
    <property type="match status" value="1"/>
</dbReference>
<keyword evidence="8 14" id="KW-0326">Glycosidase</keyword>
<evidence type="ECO:0000256" key="9">
    <source>
        <dbReference type="ARBA" id="ARBA00047669"/>
    </source>
</evidence>
<dbReference type="GO" id="GO:0036503">
    <property type="term" value="P:ERAD pathway"/>
    <property type="evidence" value="ECO:0007669"/>
    <property type="project" value="UniProtKB-ARBA"/>
</dbReference>
<keyword evidence="5 14" id="KW-0378">Hydrolase</keyword>
<feature type="chain" id="PRO_5002748600" description="alpha-1,2-Mannosidase" evidence="16">
    <location>
        <begin position="25"/>
        <end position="592"/>
    </location>
</feature>
<evidence type="ECO:0000256" key="11">
    <source>
        <dbReference type="PIRSR" id="PIRSR601382-1"/>
    </source>
</evidence>
<evidence type="ECO:0000256" key="12">
    <source>
        <dbReference type="PIRSR" id="PIRSR601382-2"/>
    </source>
</evidence>
<dbReference type="GeneID" id="6076986"/>
<dbReference type="InterPro" id="IPR012341">
    <property type="entry name" value="6hp_glycosidase-like_sf"/>
</dbReference>
<dbReference type="HOGENOM" id="CLU_003818_0_2_1"/>
<dbReference type="AlphaFoldDB" id="B0DBR1"/>
<dbReference type="InterPro" id="IPR001382">
    <property type="entry name" value="Glyco_hydro_47"/>
</dbReference>
<dbReference type="PANTHER" id="PTHR11742">
    <property type="entry name" value="MANNOSYL-OLIGOSACCHARIDE ALPHA-1,2-MANNOSIDASE-RELATED"/>
    <property type="match status" value="1"/>
</dbReference>
<evidence type="ECO:0000256" key="10">
    <source>
        <dbReference type="ARBA" id="ARBA00048605"/>
    </source>
</evidence>
<keyword evidence="12" id="KW-0479">Metal-binding</keyword>
<evidence type="ECO:0000256" key="1">
    <source>
        <dbReference type="ARBA" id="ARBA00001913"/>
    </source>
</evidence>
<dbReference type="InterPro" id="IPR050749">
    <property type="entry name" value="Glycosyl_Hydrolase_47"/>
</dbReference>
<dbReference type="GO" id="GO:0016020">
    <property type="term" value="C:membrane"/>
    <property type="evidence" value="ECO:0007669"/>
    <property type="project" value="InterPro"/>
</dbReference>
<accession>B0DBR1</accession>
<comment type="cofactor">
    <cofactor evidence="1 12">
        <name>Ca(2+)</name>
        <dbReference type="ChEBI" id="CHEBI:29108"/>
    </cofactor>
</comment>
<evidence type="ECO:0000256" key="6">
    <source>
        <dbReference type="ARBA" id="ARBA00023157"/>
    </source>
</evidence>
<dbReference type="InterPro" id="IPR036026">
    <property type="entry name" value="Seven-hairpin_glycosidases"/>
</dbReference>
<dbReference type="InParanoid" id="B0DBR1"/>
<feature type="active site" evidence="11">
    <location>
        <position position="265"/>
    </location>
</feature>
<feature type="compositionally biased region" description="Basic residues" evidence="15">
    <location>
        <begin position="576"/>
        <end position="586"/>
    </location>
</feature>
<dbReference type="KEGG" id="lbc:LACBIDRAFT_190685"/>
<reference evidence="17 18" key="1">
    <citation type="journal article" date="2008" name="Nature">
        <title>The genome of Laccaria bicolor provides insights into mycorrhizal symbiosis.</title>
        <authorList>
            <person name="Martin F."/>
            <person name="Aerts A."/>
            <person name="Ahren D."/>
            <person name="Brun A."/>
            <person name="Danchin E.G.J."/>
            <person name="Duchaussoy F."/>
            <person name="Gibon J."/>
            <person name="Kohler A."/>
            <person name="Lindquist E."/>
            <person name="Pereda V."/>
            <person name="Salamov A."/>
            <person name="Shapiro H.J."/>
            <person name="Wuyts J."/>
            <person name="Blaudez D."/>
            <person name="Buee M."/>
            <person name="Brokstein P."/>
            <person name="Canbaeck B."/>
            <person name="Cohen D."/>
            <person name="Courty P.E."/>
            <person name="Coutinho P.M."/>
            <person name="Delaruelle C."/>
            <person name="Detter J.C."/>
            <person name="Deveau A."/>
            <person name="DiFazio S."/>
            <person name="Duplessis S."/>
            <person name="Fraissinet-Tachet L."/>
            <person name="Lucic E."/>
            <person name="Frey-Klett P."/>
            <person name="Fourrey C."/>
            <person name="Feussner I."/>
            <person name="Gay G."/>
            <person name="Grimwood J."/>
            <person name="Hoegger P.J."/>
            <person name="Jain P."/>
            <person name="Kilaru S."/>
            <person name="Labbe J."/>
            <person name="Lin Y.C."/>
            <person name="Legue V."/>
            <person name="Le Tacon F."/>
            <person name="Marmeisse R."/>
            <person name="Melayah D."/>
            <person name="Montanini B."/>
            <person name="Muratet M."/>
            <person name="Nehls U."/>
            <person name="Niculita-Hirzel H."/>
            <person name="Oudot-Le Secq M.P."/>
            <person name="Peter M."/>
            <person name="Quesneville H."/>
            <person name="Rajashekar B."/>
            <person name="Reich M."/>
            <person name="Rouhier N."/>
            <person name="Schmutz J."/>
            <person name="Yin T."/>
            <person name="Chalot M."/>
            <person name="Henrissat B."/>
            <person name="Kuees U."/>
            <person name="Lucas S."/>
            <person name="Van de Peer Y."/>
            <person name="Podila G.K."/>
            <person name="Polle A."/>
            <person name="Pukkila P.J."/>
            <person name="Richardson P.M."/>
            <person name="Rouze P."/>
            <person name="Sanders I.R."/>
            <person name="Stajich J.E."/>
            <person name="Tunlid A."/>
            <person name="Tuskan G."/>
            <person name="Grigoriev I.V."/>
        </authorList>
    </citation>
    <scope>NUCLEOTIDE SEQUENCE [LARGE SCALE GENOMIC DNA]</scope>
    <source>
        <strain evidence="18">S238N-H82 / ATCC MYA-4686</strain>
    </source>
</reference>
<evidence type="ECO:0000256" key="8">
    <source>
        <dbReference type="ARBA" id="ARBA00023295"/>
    </source>
</evidence>
<comment type="similarity">
    <text evidence="3 14">Belongs to the glycosyl hydrolase 47 family.</text>
</comment>
<keyword evidence="12" id="KW-0106">Calcium</keyword>
<evidence type="ECO:0000256" key="4">
    <source>
        <dbReference type="ARBA" id="ARBA00022729"/>
    </source>
</evidence>
<evidence type="ECO:0000313" key="18">
    <source>
        <dbReference type="Proteomes" id="UP000001194"/>
    </source>
</evidence>
<sequence length="592" mass="63960">MILPTPTLLFALGAFLSLPSATLGGLVQKQGLAVPPAYGSHQGEVKQIFLDSYNAYKKFADGHDDVSPVSQTSSDGRNGWGATIIDAMSTMKIMDLDDLFADAVKFASNIDFSKSQTSDTVSVFETTIRYLGGLLSAYELSGKQSQQLLDKAKEVADKMAHAWVGVGCLFFATLIYSSEMTTGRKIASPMVTSTSSNIAEAGTLTLEWAKLTQYTGNTTYKALAENAALHIANLGVQFPGLPAQGIDPSTGLSVGKYITWGGGSDSYFEYLIKYARMDSSVSSDFADSWRTAVDSSIKVLRKVESCTSTVGDHVYLADYDGSKIRHVSSHLACFHGGNWLLGGQLLNNATIVDIGLELTDACWNTYARTATQIGPEVFAFVSKDGGYTGGSPQSAEQTAFYEQNGFYITAADYVLRPEVLESNFYAWRVTGDDKYLDRAASAIKSFQEYLSIKNADGTAGCYAGIDDVNNKESSRIDDTESFWFAEVLKYLYLTFDDPSRYSLDEYVFNTEAHPLKVPSGTADATYGTGKLRKSNTPFETTTGSIPAVSPIPNIGNVVTNAVGGVESAVKTGGPNRRSRRSKHRRSFASASL</sequence>
<proteinExistence type="inferred from homology"/>
<dbReference type="GO" id="GO:0005975">
    <property type="term" value="P:carbohydrate metabolic process"/>
    <property type="evidence" value="ECO:0007669"/>
    <property type="project" value="InterPro"/>
</dbReference>
<evidence type="ECO:0000256" key="16">
    <source>
        <dbReference type="SAM" id="SignalP"/>
    </source>
</evidence>
<evidence type="ECO:0000256" key="13">
    <source>
        <dbReference type="PIRSR" id="PIRSR601382-3"/>
    </source>
</evidence>
<dbReference type="RefSeq" id="XP_001881296.1">
    <property type="nucleotide sequence ID" value="XM_001881261.1"/>
</dbReference>
<dbReference type="FunFam" id="1.50.10.10:FF:000047">
    <property type="entry name" value="Mannosyl-oligosaccharide alpha-1,2-mannosidase"/>
    <property type="match status" value="1"/>
</dbReference>
<keyword evidence="4 16" id="KW-0732">Signal</keyword>
<evidence type="ECO:0000256" key="2">
    <source>
        <dbReference type="ARBA" id="ARBA00004922"/>
    </source>
</evidence>
<feature type="active site" description="Proton donor" evidence="11">
    <location>
        <position position="376"/>
    </location>
</feature>
<organism evidence="18">
    <name type="scientific">Laccaria bicolor (strain S238N-H82 / ATCC MYA-4686)</name>
    <name type="common">Bicoloured deceiver</name>
    <name type="synonym">Laccaria laccata var. bicolor</name>
    <dbReference type="NCBI Taxonomy" id="486041"/>
    <lineage>
        <taxon>Eukaryota</taxon>
        <taxon>Fungi</taxon>
        <taxon>Dikarya</taxon>
        <taxon>Basidiomycota</taxon>
        <taxon>Agaricomycotina</taxon>
        <taxon>Agaricomycetes</taxon>
        <taxon>Agaricomycetidae</taxon>
        <taxon>Agaricales</taxon>
        <taxon>Agaricineae</taxon>
        <taxon>Hydnangiaceae</taxon>
        <taxon>Laccaria</taxon>
    </lineage>
</organism>
<dbReference type="STRING" id="486041.B0DBR1"/>
<comment type="pathway">
    <text evidence="2">Protein modification; protein glycosylation.</text>
</comment>
<feature type="signal peptide" evidence="16">
    <location>
        <begin position="1"/>
        <end position="24"/>
    </location>
</feature>
<evidence type="ECO:0000256" key="5">
    <source>
        <dbReference type="ARBA" id="ARBA00022801"/>
    </source>
</evidence>
<evidence type="ECO:0000256" key="14">
    <source>
        <dbReference type="RuleBase" id="RU361193"/>
    </source>
</evidence>
<name>B0DBR1_LACBS</name>
<evidence type="ECO:0000313" key="17">
    <source>
        <dbReference type="EMBL" id="EDR08226.1"/>
    </source>
</evidence>
<comment type="catalytic activity">
    <reaction evidence="10">
        <text>N(4)-(alpha-D-Man-(1-&gt;2)-alpha-D-Man-(1-&gt;2)-alpha-D-Man-(1-&gt;3)-[alpha-D-Man-(1-&gt;2)-alpha-D-Man-(1-&gt;3)-[alpha-D-Man-(1-&gt;2)-alpha-D-Man-(1-&gt;6)]-alpha-D-Man-(1-&gt;6)]-beta-D-Man-(1-&gt;4)-beta-D-GlcNAc-(1-&gt;4)-beta-D-GlcNAc)-L-asparaginyl-[protein] (N-glucan mannose isomer 9A1,2,3B1,2,3) + 4 H2O = N(4)-(alpha-D-Man-(1-&gt;3)-[alpha-D-Man-(1-&gt;3)-[alpha-D-Man-(1-&gt;6)]-alpha-D-Man-(1-&gt;6)]-beta-D-Man-(1-&gt;4)-beta-D-GlcNAc-(1-&gt;4)-beta-D-GlcNAc)-L-asparaginyl-[protein] (N-glucan mannose isomer 5A1,2) + 4 beta-D-mannose</text>
        <dbReference type="Rhea" id="RHEA:56008"/>
        <dbReference type="Rhea" id="RHEA-COMP:14356"/>
        <dbReference type="Rhea" id="RHEA-COMP:14367"/>
        <dbReference type="ChEBI" id="CHEBI:15377"/>
        <dbReference type="ChEBI" id="CHEBI:28563"/>
        <dbReference type="ChEBI" id="CHEBI:59087"/>
        <dbReference type="ChEBI" id="CHEBI:139493"/>
        <dbReference type="EC" id="3.2.1.113"/>
    </reaction>
</comment>
<dbReference type="GO" id="GO:0005783">
    <property type="term" value="C:endoplasmic reticulum"/>
    <property type="evidence" value="ECO:0007669"/>
    <property type="project" value="TreeGrafter"/>
</dbReference>
<comment type="catalytic activity">
    <reaction evidence="9">
        <text>N(4)-(alpha-D-Man-(1-&gt;2)-alpha-D-Man-(1-&gt;2)-alpha-D-Man-(1-&gt;3)-[alpha-D-Man-(1-&gt;3)-[alpha-D-Man-(1-&gt;2)-alpha-D-Man-(1-&gt;6)]-alpha-D-Man-(1-&gt;6)]-beta-D-Man-(1-&gt;4)-beta-D-GlcNAc-(1-&gt;4)-beta-D-GlcNAc)-L-asparaginyl-[protein] (N-glucan mannose isomer 8A1,2,3B1,3) + 3 H2O = N(4)-(alpha-D-Man-(1-&gt;3)-[alpha-D-Man-(1-&gt;3)-[alpha-D-Man-(1-&gt;6)]-alpha-D-Man-(1-&gt;6)]-beta-D-Man-(1-&gt;4)-beta-D-GlcNAc-(1-&gt;4)-beta-D-GlcNAc)-L-asparaginyl-[protein] (N-glucan mannose isomer 5A1,2) + 3 beta-D-mannose</text>
        <dbReference type="Rhea" id="RHEA:56028"/>
        <dbReference type="Rhea" id="RHEA-COMP:14358"/>
        <dbReference type="Rhea" id="RHEA-COMP:14367"/>
        <dbReference type="ChEBI" id="CHEBI:15377"/>
        <dbReference type="ChEBI" id="CHEBI:28563"/>
        <dbReference type="ChEBI" id="CHEBI:59087"/>
        <dbReference type="ChEBI" id="CHEBI:60628"/>
        <dbReference type="EC" id="3.2.1.113"/>
    </reaction>
</comment>
<dbReference type="SUPFAM" id="SSF48225">
    <property type="entry name" value="Seven-hairpin glycosidases"/>
    <property type="match status" value="1"/>
</dbReference>
<feature type="region of interest" description="Disordered" evidence="15">
    <location>
        <begin position="567"/>
        <end position="592"/>
    </location>
</feature>